<dbReference type="GO" id="GO:0005524">
    <property type="term" value="F:ATP binding"/>
    <property type="evidence" value="ECO:0007669"/>
    <property type="project" value="UniProtKB-KW"/>
</dbReference>
<keyword evidence="2 4" id="KW-0067">ATP-binding</keyword>
<gene>
    <name evidence="4" type="ORF">PU560_07450</name>
</gene>
<keyword evidence="1" id="KW-0547">Nucleotide-binding</keyword>
<evidence type="ECO:0000313" key="4">
    <source>
        <dbReference type="EMBL" id="MDD9206302.1"/>
    </source>
</evidence>
<dbReference type="Pfam" id="PF13191">
    <property type="entry name" value="AAA_16"/>
    <property type="match status" value="1"/>
</dbReference>
<evidence type="ECO:0000259" key="3">
    <source>
        <dbReference type="Pfam" id="PF13191"/>
    </source>
</evidence>
<keyword evidence="5" id="KW-1185">Reference proteome</keyword>
<dbReference type="Proteomes" id="UP001165561">
    <property type="component" value="Unassembled WGS sequence"/>
</dbReference>
<accession>A0ABT5TW61</accession>
<evidence type="ECO:0000313" key="5">
    <source>
        <dbReference type="Proteomes" id="UP001165561"/>
    </source>
</evidence>
<evidence type="ECO:0000256" key="1">
    <source>
        <dbReference type="ARBA" id="ARBA00022741"/>
    </source>
</evidence>
<protein>
    <submittedName>
        <fullName evidence="4">ATP-binding protein</fullName>
    </submittedName>
</protein>
<evidence type="ECO:0000256" key="2">
    <source>
        <dbReference type="ARBA" id="ARBA00022840"/>
    </source>
</evidence>
<dbReference type="PANTHER" id="PTHR16305">
    <property type="entry name" value="TESTICULAR SOLUBLE ADENYLYL CYCLASE"/>
    <property type="match status" value="1"/>
</dbReference>
<name>A0ABT5TW61_9MICO</name>
<sequence length="252" mass="26281">MAQLDNDPYRLLGRERELAAIDAFLARAEADGAALLLTGEPGVGKSALLDAAARSAAVSGVRVVRGGGVEYETDVSFAGLHQLVDPLADELGELPAPSREALQVALGIDSGPAPDRLAVLGASLALFRRAGTGTPLLVVIDDMHWLDRATASVIGFVGRRLAGSRIGLLGATRPSAGGFFERTGWPEMAVPPLEEDDAMELLAHQFAHLPPRIRRDVAHEAQGNPLALLEFAAAAGHPRGGDRALPKSASAT</sequence>
<feature type="domain" description="Orc1-like AAA ATPase" evidence="3">
    <location>
        <begin position="10"/>
        <end position="161"/>
    </location>
</feature>
<reference evidence="4" key="1">
    <citation type="submission" date="2023-02" db="EMBL/GenBank/DDBJ databases">
        <title>Georgenia sp.10Sc9-8, isolated from a soil sample collected from the Taklamakan desert.</title>
        <authorList>
            <person name="Liu S."/>
        </authorList>
    </citation>
    <scope>NUCLEOTIDE SEQUENCE</scope>
    <source>
        <strain evidence="4">10Sc9-8</strain>
    </source>
</reference>
<organism evidence="4 5">
    <name type="scientific">Georgenia halotolerans</name>
    <dbReference type="NCBI Taxonomy" id="3028317"/>
    <lineage>
        <taxon>Bacteria</taxon>
        <taxon>Bacillati</taxon>
        <taxon>Actinomycetota</taxon>
        <taxon>Actinomycetes</taxon>
        <taxon>Micrococcales</taxon>
        <taxon>Bogoriellaceae</taxon>
        <taxon>Georgenia</taxon>
    </lineage>
</organism>
<feature type="non-terminal residue" evidence="4">
    <location>
        <position position="252"/>
    </location>
</feature>
<dbReference type="PANTHER" id="PTHR16305:SF35">
    <property type="entry name" value="TRANSCRIPTIONAL ACTIVATOR DOMAIN"/>
    <property type="match status" value="1"/>
</dbReference>
<dbReference type="InterPro" id="IPR041664">
    <property type="entry name" value="AAA_16"/>
</dbReference>
<comment type="caution">
    <text evidence="4">The sequence shown here is derived from an EMBL/GenBank/DDBJ whole genome shotgun (WGS) entry which is preliminary data.</text>
</comment>
<proteinExistence type="predicted"/>
<dbReference type="InterPro" id="IPR027417">
    <property type="entry name" value="P-loop_NTPase"/>
</dbReference>
<dbReference type="Gene3D" id="3.40.50.300">
    <property type="entry name" value="P-loop containing nucleotide triphosphate hydrolases"/>
    <property type="match status" value="1"/>
</dbReference>
<dbReference type="EMBL" id="JARACI010000843">
    <property type="protein sequence ID" value="MDD9206302.1"/>
    <property type="molecule type" value="Genomic_DNA"/>
</dbReference>
<dbReference type="SUPFAM" id="SSF52540">
    <property type="entry name" value="P-loop containing nucleoside triphosphate hydrolases"/>
    <property type="match status" value="1"/>
</dbReference>